<dbReference type="SUPFAM" id="SSF52058">
    <property type="entry name" value="L domain-like"/>
    <property type="match status" value="1"/>
</dbReference>
<dbReference type="Gene3D" id="3.80.10.10">
    <property type="entry name" value="Ribonuclease Inhibitor"/>
    <property type="match status" value="2"/>
</dbReference>
<name>A0A6C0E1C2_9ZZZZ</name>
<organism evidence="3">
    <name type="scientific">viral metagenome</name>
    <dbReference type="NCBI Taxonomy" id="1070528"/>
    <lineage>
        <taxon>unclassified sequences</taxon>
        <taxon>metagenomes</taxon>
        <taxon>organismal metagenomes</taxon>
    </lineage>
</organism>
<protein>
    <recommendedName>
        <fullName evidence="4">Leucine-rich repeat protein</fullName>
    </recommendedName>
</protein>
<evidence type="ECO:0000256" key="1">
    <source>
        <dbReference type="ARBA" id="ARBA00022614"/>
    </source>
</evidence>
<reference evidence="3" key="1">
    <citation type="journal article" date="2020" name="Nature">
        <title>Giant virus diversity and host interactions through global metagenomics.</title>
        <authorList>
            <person name="Schulz F."/>
            <person name="Roux S."/>
            <person name="Paez-Espino D."/>
            <person name="Jungbluth S."/>
            <person name="Walsh D.A."/>
            <person name="Denef V.J."/>
            <person name="McMahon K.D."/>
            <person name="Konstantinidis K.T."/>
            <person name="Eloe-Fadrosh E.A."/>
            <person name="Kyrpides N.C."/>
            <person name="Woyke T."/>
        </authorList>
    </citation>
    <scope>NUCLEOTIDE SEQUENCE</scope>
    <source>
        <strain evidence="3">GVMAG-M-3300023179-103</strain>
    </source>
</reference>
<evidence type="ECO:0000256" key="2">
    <source>
        <dbReference type="ARBA" id="ARBA00022737"/>
    </source>
</evidence>
<keyword evidence="2" id="KW-0677">Repeat</keyword>
<dbReference type="InterPro" id="IPR001611">
    <property type="entry name" value="Leu-rich_rpt"/>
</dbReference>
<sequence length="347" mass="40170">MSDHEYDEFNEFNEFDTINVDNDILIKKALEECEYCDVKDMAFECLPIEMSQNKFIKRLDMSDSCVVSLINLPPNLEILIAENNDITEIDDSILPKSLKLINVKNNSVTKINLLNSHNLVKLLCENNPIKTFELPITLKICVISSQELNMKHFENMNELQILKISKSNIYNLELINPNIKQLLIHRSHIKCDLPKFSPDLYKLEIINSNISGMIDKFEFPKNLISLNLSDNKLSGTFVVPPSVIDLDISDNDITKLENIQNLQKLNIANNENIDMTDAQLAIIQHNQCNFIHNNGKYHKEEEYTQRQQEIHEMMMRHRQILAMTSRNSDSFRPSTANKIEIKKFCSV</sequence>
<dbReference type="InterPro" id="IPR032675">
    <property type="entry name" value="LRR_dom_sf"/>
</dbReference>
<evidence type="ECO:0000313" key="3">
    <source>
        <dbReference type="EMBL" id="QHT22089.1"/>
    </source>
</evidence>
<dbReference type="PANTHER" id="PTHR45617">
    <property type="entry name" value="LEUCINE RICH REPEAT FAMILY PROTEIN"/>
    <property type="match status" value="1"/>
</dbReference>
<proteinExistence type="predicted"/>
<dbReference type="PANTHER" id="PTHR45617:SF169">
    <property type="entry name" value="LRRCT DOMAIN-CONTAINING PROTEIN"/>
    <property type="match status" value="1"/>
</dbReference>
<keyword evidence="1" id="KW-0433">Leucine-rich repeat</keyword>
<evidence type="ECO:0008006" key="4">
    <source>
        <dbReference type="Google" id="ProtNLM"/>
    </source>
</evidence>
<dbReference type="EMBL" id="MN739702">
    <property type="protein sequence ID" value="QHT22089.1"/>
    <property type="molecule type" value="Genomic_DNA"/>
</dbReference>
<accession>A0A6C0E1C2</accession>
<dbReference type="PROSITE" id="PS51450">
    <property type="entry name" value="LRR"/>
    <property type="match status" value="1"/>
</dbReference>
<dbReference type="AlphaFoldDB" id="A0A6C0E1C2"/>